<dbReference type="EMBL" id="CADCTA010000110">
    <property type="protein sequence ID" value="CAA9267038.1"/>
    <property type="molecule type" value="Genomic_DNA"/>
</dbReference>
<dbReference type="Gene3D" id="3.90.10.10">
    <property type="entry name" value="Cytochrome C3"/>
    <property type="match status" value="3"/>
</dbReference>
<dbReference type="CDD" id="cd08168">
    <property type="entry name" value="Cytochrom_C3"/>
    <property type="match status" value="2"/>
</dbReference>
<evidence type="ECO:0000256" key="1">
    <source>
        <dbReference type="ARBA" id="ARBA00022729"/>
    </source>
</evidence>
<dbReference type="GO" id="GO:0016491">
    <property type="term" value="F:oxidoreductase activity"/>
    <property type="evidence" value="ECO:0007669"/>
    <property type="project" value="TreeGrafter"/>
</dbReference>
<dbReference type="PANTHER" id="PTHR35038">
    <property type="entry name" value="DISSIMILATORY SULFITE REDUCTASE SIRA"/>
    <property type="match status" value="1"/>
</dbReference>
<dbReference type="AlphaFoldDB" id="A0A6J4J368"/>
<protein>
    <submittedName>
        <fullName evidence="4">Uncharacterized protein</fullName>
    </submittedName>
</protein>
<sequence>MDKQRGTPKQIAKRYEDKVESRNQRTPYRRALFWLSLFAVLGSAAAIYYAGERAPGEFFNTGPLSRHHSSLENDCASCHQAEPLEAGRFMQVVNDRFRHGAPSIARIDHACQACHTQHAFHEPNVVENRSCSACHTEHQGPGPMPAVTNVDCASCHNDAAIMQASAQRGKQVPPSHFRLNPKVVNLTNPQQNVLQLARPADGYTATFASFSEGHPPFQLQRENVREADVLRFNHQLHMGGRGIPPTRAGGKLDCNYCHKPEPTGRYMQRVTFEANCQECHSLQFDVKNPDFQIPHGDAQLVRTFLRTLPAQYGELARRKRGITDESRVNAFTAQQITGLLTQFSTADQLERTVFFTKDPYSTAAQQDSPTRAKYAGCAYCHEVKQTSVGSFPMPQITAPVVIDRWLARGHFNHAKHATVDCRTCHAAESSSLTSDVLMPTKESCVSCHSPAGVAANASECMTCHTYHAPDPRPAGAATAAAGSFKQMLLSPAR</sequence>
<organism evidence="4">
    <name type="scientific">uncultured Chthoniobacterales bacterium</name>
    <dbReference type="NCBI Taxonomy" id="1836801"/>
    <lineage>
        <taxon>Bacteria</taxon>
        <taxon>Pseudomonadati</taxon>
        <taxon>Verrucomicrobiota</taxon>
        <taxon>Spartobacteria</taxon>
        <taxon>Chthoniobacterales</taxon>
        <taxon>environmental samples</taxon>
    </lineage>
</organism>
<dbReference type="InterPro" id="IPR051829">
    <property type="entry name" value="Multiheme_Cytochr_ET"/>
</dbReference>
<reference evidence="4" key="1">
    <citation type="submission" date="2020-02" db="EMBL/GenBank/DDBJ databases">
        <authorList>
            <person name="Meier V. D."/>
        </authorList>
    </citation>
    <scope>NUCLEOTIDE SEQUENCE</scope>
    <source>
        <strain evidence="4">AVDCRST_MAG42</strain>
    </source>
</reference>
<dbReference type="SUPFAM" id="SSF48695">
    <property type="entry name" value="Multiheme cytochromes"/>
    <property type="match status" value="1"/>
</dbReference>
<evidence type="ECO:0000313" key="4">
    <source>
        <dbReference type="EMBL" id="CAA9267038.1"/>
    </source>
</evidence>
<keyword evidence="3" id="KW-1133">Transmembrane helix</keyword>
<accession>A0A6J4J368</accession>
<keyword evidence="1" id="KW-0732">Signal</keyword>
<dbReference type="PANTHER" id="PTHR35038:SF6">
    <property type="entry name" value="SURFACE LOCALIZED DECAHEME CYTOCHROME C LIPOPROTEIN"/>
    <property type="match status" value="1"/>
</dbReference>
<keyword evidence="3" id="KW-0812">Transmembrane</keyword>
<evidence type="ECO:0000256" key="3">
    <source>
        <dbReference type="SAM" id="Phobius"/>
    </source>
</evidence>
<dbReference type="InterPro" id="IPR036280">
    <property type="entry name" value="Multihaem_cyt_sf"/>
</dbReference>
<feature type="region of interest" description="Disordered" evidence="2">
    <location>
        <begin position="1"/>
        <end position="20"/>
    </location>
</feature>
<proteinExistence type="predicted"/>
<feature type="transmembrane region" description="Helical" evidence="3">
    <location>
        <begin position="31"/>
        <end position="51"/>
    </location>
</feature>
<gene>
    <name evidence="4" type="ORF">AVDCRST_MAG42-3042</name>
</gene>
<name>A0A6J4J368_9BACT</name>
<keyword evidence="3" id="KW-0472">Membrane</keyword>
<evidence type="ECO:0000256" key="2">
    <source>
        <dbReference type="SAM" id="MobiDB-lite"/>
    </source>
</evidence>